<dbReference type="OrthoDB" id="9775805at2"/>
<evidence type="ECO:0000313" key="7">
    <source>
        <dbReference type="Proteomes" id="UP000055060"/>
    </source>
</evidence>
<sequence>MDNPILQTLRNRKSVRKYTAQKPDDEVIATVVRSGQQAPFAAQLYSILLDRKKKHAFSAPLLFTICVDLHKLELIMQRRGWQTVSNNLSLLFFGIQDAAYAAENMVIAAESLGMGSCFLGMAPYRAAQIQKTYHLPKRVFPLVELVMGYPAEDFPPRPRYPLEYTLFEDRYPEFSDAQIEEAMRCMDAGYLAQGYYRKQRAKIDIETEGKEETYTYSDYSWTEHISRKWGQWLADPAELLEPLAACGFEIELPSKKPAE</sequence>
<gene>
    <name evidence="6" type="ORF">LARV_00356</name>
</gene>
<dbReference type="SUPFAM" id="SSF55469">
    <property type="entry name" value="FMN-dependent nitroreductase-like"/>
    <property type="match status" value="1"/>
</dbReference>
<dbReference type="InterPro" id="IPR016446">
    <property type="entry name" value="Flavin_OxRdtase_Frp"/>
</dbReference>
<dbReference type="AlphaFoldDB" id="A0A0S7B651"/>
<protein>
    <submittedName>
        <fullName evidence="6">Nitroreductase</fullName>
    </submittedName>
</protein>
<dbReference type="PANTHER" id="PTHR43425">
    <property type="entry name" value="OXYGEN-INSENSITIVE NADPH NITROREDUCTASE"/>
    <property type="match status" value="1"/>
</dbReference>
<keyword evidence="7" id="KW-1185">Reference proteome</keyword>
<dbReference type="InterPro" id="IPR029479">
    <property type="entry name" value="Nitroreductase"/>
</dbReference>
<keyword evidence="3" id="KW-0288">FMN</keyword>
<evidence type="ECO:0000256" key="4">
    <source>
        <dbReference type="ARBA" id="ARBA00023002"/>
    </source>
</evidence>
<name>A0A0S7B651_9CHLR</name>
<dbReference type="InterPro" id="IPR000415">
    <property type="entry name" value="Nitroreductase-like"/>
</dbReference>
<proteinExistence type="inferred from homology"/>
<dbReference type="RefSeq" id="WP_075072030.1">
    <property type="nucleotide sequence ID" value="NZ_DF967972.1"/>
</dbReference>
<dbReference type="EMBL" id="DF967972">
    <property type="protein sequence ID" value="GAP12620.1"/>
    <property type="molecule type" value="Genomic_DNA"/>
</dbReference>
<evidence type="ECO:0000259" key="5">
    <source>
        <dbReference type="Pfam" id="PF00881"/>
    </source>
</evidence>
<dbReference type="PANTHER" id="PTHR43425:SF2">
    <property type="entry name" value="OXYGEN-INSENSITIVE NADPH NITROREDUCTASE"/>
    <property type="match status" value="1"/>
</dbReference>
<evidence type="ECO:0000256" key="1">
    <source>
        <dbReference type="ARBA" id="ARBA00008366"/>
    </source>
</evidence>
<evidence type="ECO:0000256" key="2">
    <source>
        <dbReference type="ARBA" id="ARBA00022630"/>
    </source>
</evidence>
<keyword evidence="2" id="KW-0285">Flavoprotein</keyword>
<dbReference type="GO" id="GO:0016491">
    <property type="term" value="F:oxidoreductase activity"/>
    <property type="evidence" value="ECO:0007669"/>
    <property type="project" value="UniProtKB-KW"/>
</dbReference>
<evidence type="ECO:0000313" key="6">
    <source>
        <dbReference type="EMBL" id="GAP12620.1"/>
    </source>
</evidence>
<feature type="domain" description="Nitroreductase" evidence="5">
    <location>
        <begin position="9"/>
        <end position="46"/>
    </location>
</feature>
<organism evidence="6">
    <name type="scientific">Longilinea arvoryzae</name>
    <dbReference type="NCBI Taxonomy" id="360412"/>
    <lineage>
        <taxon>Bacteria</taxon>
        <taxon>Bacillati</taxon>
        <taxon>Chloroflexota</taxon>
        <taxon>Anaerolineae</taxon>
        <taxon>Anaerolineales</taxon>
        <taxon>Anaerolineaceae</taxon>
        <taxon>Longilinea</taxon>
    </lineage>
</organism>
<evidence type="ECO:0000256" key="3">
    <source>
        <dbReference type="ARBA" id="ARBA00022643"/>
    </source>
</evidence>
<reference evidence="6" key="1">
    <citation type="submission" date="2015-07" db="EMBL/GenBank/DDBJ databases">
        <title>Draft Genome Sequences of Anaerolinea thermolimosa IMO-1, Bellilinea caldifistulae GOMI-1, Leptolinea tardivitalis YMTK-2, Levilinea saccharolytica KIBI-1,Longilinea arvoryzae KOME-1, Previously Described as Members of the Anaerolineaceae (Chloroflexi).</title>
        <authorList>
            <person name="Sekiguchi Y."/>
            <person name="Ohashi A."/>
            <person name="Matsuura N."/>
            <person name="Tourlousse M.D."/>
        </authorList>
    </citation>
    <scope>NUCLEOTIDE SEQUENCE [LARGE SCALE GENOMIC DNA]</scope>
    <source>
        <strain evidence="6">KOME-1</strain>
    </source>
</reference>
<feature type="domain" description="Nitroreductase" evidence="5">
    <location>
        <begin position="52"/>
        <end position="149"/>
    </location>
</feature>
<dbReference type="STRING" id="360412.LARV_00356"/>
<accession>A0A0S7B651</accession>
<dbReference type="Proteomes" id="UP000055060">
    <property type="component" value="Unassembled WGS sequence"/>
</dbReference>
<keyword evidence="4" id="KW-0560">Oxidoreductase</keyword>
<comment type="similarity">
    <text evidence="1">Belongs to the flavin oxidoreductase frp family.</text>
</comment>
<dbReference type="Gene3D" id="3.40.109.10">
    <property type="entry name" value="NADH Oxidase"/>
    <property type="match status" value="1"/>
</dbReference>
<dbReference type="Pfam" id="PF00881">
    <property type="entry name" value="Nitroreductase"/>
    <property type="match status" value="2"/>
</dbReference>